<proteinExistence type="predicted"/>
<sequence>MTSVEVVPSEGGGWSDSAVEVRVPAQVDQLAVIRAAVATVGAAFDLTVDGIADARLAVDEACTKLIRVSSPGATLECRMGGHPRHLVLRCVTTIVGDDPFLGHGLSWYILQSVSTDLSAGSGPSERDPAMRTAWIELSIDTGVDRRAE</sequence>
<dbReference type="Gene3D" id="3.30.565.10">
    <property type="entry name" value="Histidine kinase-like ATPase, C-terminal domain"/>
    <property type="match status" value="1"/>
</dbReference>
<organism evidence="2 3">
    <name type="scientific">Tsukamurella soli</name>
    <dbReference type="NCBI Taxonomy" id="644556"/>
    <lineage>
        <taxon>Bacteria</taxon>
        <taxon>Bacillati</taxon>
        <taxon>Actinomycetota</taxon>
        <taxon>Actinomycetes</taxon>
        <taxon>Mycobacteriales</taxon>
        <taxon>Tsukamurellaceae</taxon>
        <taxon>Tsukamurella</taxon>
    </lineage>
</organism>
<evidence type="ECO:0000313" key="3">
    <source>
        <dbReference type="Proteomes" id="UP001500635"/>
    </source>
</evidence>
<dbReference type="Proteomes" id="UP001500635">
    <property type="component" value="Unassembled WGS sequence"/>
</dbReference>
<dbReference type="InterPro" id="IPR003594">
    <property type="entry name" value="HATPase_dom"/>
</dbReference>
<protein>
    <recommendedName>
        <fullName evidence="1">Histidine kinase/HSP90-like ATPase domain-containing protein</fullName>
    </recommendedName>
</protein>
<gene>
    <name evidence="2" type="ORF">GCM10023147_07540</name>
</gene>
<evidence type="ECO:0000259" key="1">
    <source>
        <dbReference type="Pfam" id="PF13581"/>
    </source>
</evidence>
<name>A0ABP8J6D5_9ACTN</name>
<keyword evidence="3" id="KW-1185">Reference proteome</keyword>
<reference evidence="3" key="1">
    <citation type="journal article" date="2019" name="Int. J. Syst. Evol. Microbiol.">
        <title>The Global Catalogue of Microorganisms (GCM) 10K type strain sequencing project: providing services to taxonomists for standard genome sequencing and annotation.</title>
        <authorList>
            <consortium name="The Broad Institute Genomics Platform"/>
            <consortium name="The Broad Institute Genome Sequencing Center for Infectious Disease"/>
            <person name="Wu L."/>
            <person name="Ma J."/>
        </authorList>
    </citation>
    <scope>NUCLEOTIDE SEQUENCE [LARGE SCALE GENOMIC DNA]</scope>
    <source>
        <strain evidence="3">JCM 17688</strain>
    </source>
</reference>
<dbReference type="InterPro" id="IPR036890">
    <property type="entry name" value="HATPase_C_sf"/>
</dbReference>
<dbReference type="EMBL" id="BAABFR010000007">
    <property type="protein sequence ID" value="GAA4385598.1"/>
    <property type="molecule type" value="Genomic_DNA"/>
</dbReference>
<accession>A0ABP8J6D5</accession>
<evidence type="ECO:0000313" key="2">
    <source>
        <dbReference type="EMBL" id="GAA4385598.1"/>
    </source>
</evidence>
<dbReference type="Pfam" id="PF13581">
    <property type="entry name" value="HATPase_c_2"/>
    <property type="match status" value="1"/>
</dbReference>
<feature type="domain" description="Histidine kinase/HSP90-like ATPase" evidence="1">
    <location>
        <begin position="23"/>
        <end position="89"/>
    </location>
</feature>
<comment type="caution">
    <text evidence="2">The sequence shown here is derived from an EMBL/GenBank/DDBJ whole genome shotgun (WGS) entry which is preliminary data.</text>
</comment>